<dbReference type="STRING" id="1238424.J07HQW1_02102"/>
<protein>
    <submittedName>
        <fullName evidence="1">Uncharacterized protein</fullName>
    </submittedName>
</protein>
<gene>
    <name evidence="1" type="ORF">J07HQW1_02102</name>
</gene>
<dbReference type="Proteomes" id="UP000030649">
    <property type="component" value="Unassembled WGS sequence"/>
</dbReference>
<evidence type="ECO:0000313" key="1">
    <source>
        <dbReference type="EMBL" id="ERG92067.1"/>
    </source>
</evidence>
<reference evidence="1 2" key="1">
    <citation type="journal article" date="2013" name="PLoS ONE">
        <title>Assembly-driven community genomics of a hypersaline microbial ecosystem.</title>
        <authorList>
            <person name="Podell S."/>
            <person name="Ugalde J.A."/>
            <person name="Narasingarao P."/>
            <person name="Banfield J.F."/>
            <person name="Heidelberg K.B."/>
            <person name="Allen E.E."/>
        </authorList>
    </citation>
    <scope>NUCLEOTIDE SEQUENCE [LARGE SCALE GENOMIC DNA]</scope>
    <source>
        <strain evidence="2">J07HQW1</strain>
    </source>
</reference>
<organism evidence="1 2">
    <name type="scientific">Haloquadratum walsbyi J07HQW1</name>
    <dbReference type="NCBI Taxonomy" id="1238424"/>
    <lineage>
        <taxon>Archaea</taxon>
        <taxon>Methanobacteriati</taxon>
        <taxon>Methanobacteriota</taxon>
        <taxon>Stenosarchaea group</taxon>
        <taxon>Halobacteria</taxon>
        <taxon>Halobacteriales</taxon>
        <taxon>Haloferacaceae</taxon>
        <taxon>Haloquadratum</taxon>
    </lineage>
</organism>
<sequence length="61" mass="7208">MPNFRPIISFDYRFEKNIEDGHMLSSAVSDDCLVYGFCYLKRKRKRKRRRGAQANVPAQLN</sequence>
<evidence type="ECO:0000313" key="2">
    <source>
        <dbReference type="Proteomes" id="UP000030649"/>
    </source>
</evidence>
<dbReference type="EMBL" id="KE356560">
    <property type="protein sequence ID" value="ERG92067.1"/>
    <property type="molecule type" value="Genomic_DNA"/>
</dbReference>
<dbReference type="HOGENOM" id="CLU_2911460_0_0_2"/>
<accession>U1PEM1</accession>
<dbReference type="AlphaFoldDB" id="U1PEM1"/>
<name>U1PEM1_9EURY</name>
<proteinExistence type="predicted"/>